<proteinExistence type="predicted"/>
<keyword evidence="2" id="KW-1185">Reference proteome</keyword>
<evidence type="ECO:0000313" key="2">
    <source>
        <dbReference type="Proteomes" id="UP001062846"/>
    </source>
</evidence>
<reference evidence="1" key="1">
    <citation type="submission" date="2022-02" db="EMBL/GenBank/DDBJ databases">
        <title>Plant Genome Project.</title>
        <authorList>
            <person name="Zhang R.-G."/>
        </authorList>
    </citation>
    <scope>NUCLEOTIDE SEQUENCE</scope>
    <source>
        <strain evidence="1">AT1</strain>
    </source>
</reference>
<dbReference type="EMBL" id="CM046396">
    <property type="protein sequence ID" value="KAI8540379.1"/>
    <property type="molecule type" value="Genomic_DNA"/>
</dbReference>
<name>A0ACC0MID7_RHOML</name>
<organism evidence="1 2">
    <name type="scientific">Rhododendron molle</name>
    <name type="common">Chinese azalea</name>
    <name type="synonym">Azalea mollis</name>
    <dbReference type="NCBI Taxonomy" id="49168"/>
    <lineage>
        <taxon>Eukaryota</taxon>
        <taxon>Viridiplantae</taxon>
        <taxon>Streptophyta</taxon>
        <taxon>Embryophyta</taxon>
        <taxon>Tracheophyta</taxon>
        <taxon>Spermatophyta</taxon>
        <taxon>Magnoliopsida</taxon>
        <taxon>eudicotyledons</taxon>
        <taxon>Gunneridae</taxon>
        <taxon>Pentapetalae</taxon>
        <taxon>asterids</taxon>
        <taxon>Ericales</taxon>
        <taxon>Ericaceae</taxon>
        <taxon>Ericoideae</taxon>
        <taxon>Rhodoreae</taxon>
        <taxon>Rhododendron</taxon>
    </lineage>
</organism>
<accession>A0ACC0MID7</accession>
<gene>
    <name evidence="1" type="ORF">RHMOL_Rhmol09G0259000</name>
</gene>
<comment type="caution">
    <text evidence="1">The sequence shown here is derived from an EMBL/GenBank/DDBJ whole genome shotgun (WGS) entry which is preliminary data.</text>
</comment>
<evidence type="ECO:0000313" key="1">
    <source>
        <dbReference type="EMBL" id="KAI8540379.1"/>
    </source>
</evidence>
<sequence length="102" mass="11426">MFLTSAADKLDAEAFDEWIREVDVGSDGMIRYKEFIAKMISRMMRQIALTVATLLLVALEIPTGQTLPSTVPGYLWSPLEDGYVAIIFVCNECEFFLGLSKI</sequence>
<dbReference type="Proteomes" id="UP001062846">
    <property type="component" value="Chromosome 9"/>
</dbReference>
<protein>
    <submittedName>
        <fullName evidence="1">Uncharacterized protein</fullName>
    </submittedName>
</protein>